<dbReference type="AlphaFoldDB" id="A0A9N9FHF4"/>
<sequence length="237" mass="27055">MQVSHSNEQCTKPKTVCLSFTGGKDSTLSLHILSRTPALYKITTLVTFTPTNPTTPFLSHPQSIITLQSHCLSFPHAFFPTSAPYLSSYREHIKSLDVDYFATGDILDVCNNFLGRAAESTRTELLRPLWHRPREEIMEEIFKLGFTVIITCIALEKVNEDRAKELVGKVLDRELYEKLKSLDNVDACGEFGEYHTMVLDAPLFRKRIVVTSGSVTKSEDEKFLYFKFEDYRVESKE</sequence>
<dbReference type="GO" id="GO:0017183">
    <property type="term" value="P:protein histidyl modification to diphthamide"/>
    <property type="evidence" value="ECO:0007669"/>
    <property type="project" value="TreeGrafter"/>
</dbReference>
<evidence type="ECO:0000313" key="8">
    <source>
        <dbReference type="Proteomes" id="UP000789572"/>
    </source>
</evidence>
<evidence type="ECO:0000259" key="6">
    <source>
        <dbReference type="Pfam" id="PF01902"/>
    </source>
</evidence>
<dbReference type="PANTHER" id="PTHR12196">
    <property type="entry name" value="DOMAIN OF UNKNOWN FUNCTION 71 DUF71 -CONTAINING PROTEIN"/>
    <property type="match status" value="1"/>
</dbReference>
<evidence type="ECO:0000256" key="5">
    <source>
        <dbReference type="ARBA" id="ARBA00048108"/>
    </source>
</evidence>
<evidence type="ECO:0000256" key="3">
    <source>
        <dbReference type="ARBA" id="ARBA00029814"/>
    </source>
</evidence>
<dbReference type="PANTHER" id="PTHR12196:SF2">
    <property type="entry name" value="DIPHTHINE--AMMONIA LIGASE"/>
    <property type="match status" value="1"/>
</dbReference>
<feature type="domain" description="Diphthamide synthase" evidence="6">
    <location>
        <begin position="19"/>
        <end position="228"/>
    </location>
</feature>
<accession>A0A9N9FHF4</accession>
<proteinExistence type="predicted"/>
<dbReference type="InterPro" id="IPR014729">
    <property type="entry name" value="Rossmann-like_a/b/a_fold"/>
</dbReference>
<dbReference type="EMBL" id="CAJVPJ010000524">
    <property type="protein sequence ID" value="CAG8533818.1"/>
    <property type="molecule type" value="Genomic_DNA"/>
</dbReference>
<dbReference type="InterPro" id="IPR030662">
    <property type="entry name" value="DPH6/MJ0570"/>
</dbReference>
<reference evidence="7" key="1">
    <citation type="submission" date="2021-06" db="EMBL/GenBank/DDBJ databases">
        <authorList>
            <person name="Kallberg Y."/>
            <person name="Tangrot J."/>
            <person name="Rosling A."/>
        </authorList>
    </citation>
    <scope>NUCLEOTIDE SEQUENCE</scope>
    <source>
        <strain evidence="7">IA702</strain>
    </source>
</reference>
<keyword evidence="8" id="KW-1185">Reference proteome</keyword>
<dbReference type="Gene3D" id="3.90.1490.10">
    <property type="entry name" value="putative n-type atp pyrophosphatase, domain 2"/>
    <property type="match status" value="1"/>
</dbReference>
<organism evidence="7 8">
    <name type="scientific">Paraglomus occultum</name>
    <dbReference type="NCBI Taxonomy" id="144539"/>
    <lineage>
        <taxon>Eukaryota</taxon>
        <taxon>Fungi</taxon>
        <taxon>Fungi incertae sedis</taxon>
        <taxon>Mucoromycota</taxon>
        <taxon>Glomeromycotina</taxon>
        <taxon>Glomeromycetes</taxon>
        <taxon>Paraglomerales</taxon>
        <taxon>Paraglomeraceae</taxon>
        <taxon>Paraglomus</taxon>
    </lineage>
</organism>
<dbReference type="Gene3D" id="3.40.50.620">
    <property type="entry name" value="HUPs"/>
    <property type="match status" value="1"/>
</dbReference>
<dbReference type="Proteomes" id="UP000789572">
    <property type="component" value="Unassembled WGS sequence"/>
</dbReference>
<dbReference type="OrthoDB" id="686384at2759"/>
<evidence type="ECO:0000256" key="2">
    <source>
        <dbReference type="ARBA" id="ARBA00018426"/>
    </source>
</evidence>
<comment type="catalytic activity">
    <reaction evidence="5">
        <text>diphthine-[translation elongation factor 2] + NH4(+) + ATP = diphthamide-[translation elongation factor 2] + AMP + diphosphate + H(+)</text>
        <dbReference type="Rhea" id="RHEA:19753"/>
        <dbReference type="Rhea" id="RHEA-COMP:10172"/>
        <dbReference type="Rhea" id="RHEA-COMP:10174"/>
        <dbReference type="ChEBI" id="CHEBI:15378"/>
        <dbReference type="ChEBI" id="CHEBI:16692"/>
        <dbReference type="ChEBI" id="CHEBI:28938"/>
        <dbReference type="ChEBI" id="CHEBI:30616"/>
        <dbReference type="ChEBI" id="CHEBI:33019"/>
        <dbReference type="ChEBI" id="CHEBI:82696"/>
        <dbReference type="ChEBI" id="CHEBI:456215"/>
        <dbReference type="EC" id="6.3.1.14"/>
    </reaction>
</comment>
<dbReference type="SUPFAM" id="SSF52402">
    <property type="entry name" value="Adenine nucleotide alpha hydrolases-like"/>
    <property type="match status" value="1"/>
</dbReference>
<evidence type="ECO:0000256" key="1">
    <source>
        <dbReference type="ARBA" id="ARBA00012089"/>
    </source>
</evidence>
<evidence type="ECO:0000313" key="7">
    <source>
        <dbReference type="EMBL" id="CAG8533818.1"/>
    </source>
</evidence>
<dbReference type="GO" id="GO:0017178">
    <property type="term" value="F:diphthine-ammonia ligase activity"/>
    <property type="evidence" value="ECO:0007669"/>
    <property type="project" value="UniProtKB-EC"/>
</dbReference>
<dbReference type="EC" id="6.3.1.14" evidence="1"/>
<gene>
    <name evidence="7" type="ORF">POCULU_LOCUS4189</name>
</gene>
<name>A0A9N9FHF4_9GLOM</name>
<evidence type="ECO:0000256" key="4">
    <source>
        <dbReference type="ARBA" id="ARBA00031552"/>
    </source>
</evidence>
<protein>
    <recommendedName>
        <fullName evidence="2">Diphthine--ammonia ligase</fullName>
        <ecNumber evidence="1">6.3.1.14</ecNumber>
    </recommendedName>
    <alternativeName>
        <fullName evidence="3">Diphthamide synthase</fullName>
    </alternativeName>
    <alternativeName>
        <fullName evidence="4">Diphthamide synthetase</fullName>
    </alternativeName>
</protein>
<dbReference type="Pfam" id="PF01902">
    <property type="entry name" value="Diphthami_syn_2"/>
    <property type="match status" value="1"/>
</dbReference>
<comment type="caution">
    <text evidence="7">The sequence shown here is derived from an EMBL/GenBank/DDBJ whole genome shotgun (WGS) entry which is preliminary data.</text>
</comment>
<dbReference type="InterPro" id="IPR002761">
    <property type="entry name" value="Diphthami_syn_dom"/>
</dbReference>